<dbReference type="AlphaFoldDB" id="A0A836C014"/>
<dbReference type="EMBL" id="JAEHOE010000034">
    <property type="protein sequence ID" value="KAG2493993.1"/>
    <property type="molecule type" value="Genomic_DNA"/>
</dbReference>
<organism evidence="1 2">
    <name type="scientific">Edaphochlamys debaryana</name>
    <dbReference type="NCBI Taxonomy" id="47281"/>
    <lineage>
        <taxon>Eukaryota</taxon>
        <taxon>Viridiplantae</taxon>
        <taxon>Chlorophyta</taxon>
        <taxon>core chlorophytes</taxon>
        <taxon>Chlorophyceae</taxon>
        <taxon>CS clade</taxon>
        <taxon>Chlamydomonadales</taxon>
        <taxon>Chlamydomonadales incertae sedis</taxon>
        <taxon>Edaphochlamys</taxon>
    </lineage>
</organism>
<dbReference type="GO" id="GO:0071944">
    <property type="term" value="C:cell periphery"/>
    <property type="evidence" value="ECO:0007669"/>
    <property type="project" value="TreeGrafter"/>
</dbReference>
<dbReference type="InterPro" id="IPR036770">
    <property type="entry name" value="Ankyrin_rpt-contain_sf"/>
</dbReference>
<dbReference type="GO" id="GO:0030149">
    <property type="term" value="P:sphingolipid catabolic process"/>
    <property type="evidence" value="ECO:0007669"/>
    <property type="project" value="TreeGrafter"/>
</dbReference>
<reference evidence="1" key="1">
    <citation type="journal article" date="2020" name="bioRxiv">
        <title>Comparative genomics of Chlamydomonas.</title>
        <authorList>
            <person name="Craig R.J."/>
            <person name="Hasan A.R."/>
            <person name="Ness R.W."/>
            <person name="Keightley P.D."/>
        </authorList>
    </citation>
    <scope>NUCLEOTIDE SEQUENCE</scope>
    <source>
        <strain evidence="1">CCAP 11/70</strain>
    </source>
</reference>
<evidence type="ECO:0008006" key="3">
    <source>
        <dbReference type="Google" id="ProtNLM"/>
    </source>
</evidence>
<gene>
    <name evidence="1" type="ORF">HYH03_007920</name>
</gene>
<dbReference type="PANTHER" id="PTHR12393:SF6">
    <property type="entry name" value="SPHINGOMYELIN PHOSPHODIESTERASE 2"/>
    <property type="match status" value="1"/>
</dbReference>
<dbReference type="GO" id="GO:0016020">
    <property type="term" value="C:membrane"/>
    <property type="evidence" value="ECO:0007669"/>
    <property type="project" value="TreeGrafter"/>
</dbReference>
<protein>
    <recommendedName>
        <fullName evidence="3">Ankyrin repeat domain-containing protein</fullName>
    </recommendedName>
</protein>
<name>A0A836C014_9CHLO</name>
<dbReference type="OrthoDB" id="542773at2759"/>
<dbReference type="GO" id="GO:0005783">
    <property type="term" value="C:endoplasmic reticulum"/>
    <property type="evidence" value="ECO:0007669"/>
    <property type="project" value="TreeGrafter"/>
</dbReference>
<comment type="caution">
    <text evidence="1">The sequence shown here is derived from an EMBL/GenBank/DDBJ whole genome shotgun (WGS) entry which is preliminary data.</text>
</comment>
<accession>A0A836C014</accession>
<dbReference type="GO" id="GO:0004620">
    <property type="term" value="F:phospholipase activity"/>
    <property type="evidence" value="ECO:0007669"/>
    <property type="project" value="TreeGrafter"/>
</dbReference>
<keyword evidence="2" id="KW-1185">Reference proteome</keyword>
<dbReference type="GO" id="GO:0046513">
    <property type="term" value="P:ceramide biosynthetic process"/>
    <property type="evidence" value="ECO:0007669"/>
    <property type="project" value="TreeGrafter"/>
</dbReference>
<evidence type="ECO:0000313" key="2">
    <source>
        <dbReference type="Proteomes" id="UP000612055"/>
    </source>
</evidence>
<dbReference type="Proteomes" id="UP000612055">
    <property type="component" value="Unassembled WGS sequence"/>
</dbReference>
<sequence>MLQTETLEHQDRVPGLPSTDTSRVLISEIAECIARHLSSNEVACLRFVNREVADLFERFKAVQLEEQLPEWAVKAIFVTRWKRRESYALLMRERRGRVVGIAARCCSDVADLEAVLAAADAPPNQQLVEDAARGGNLRACRWLTDPCRFEGRLDWRPLLSAAAGGGEQSVVDWCLEAGSYEAKESTAYAAESAAREGHESLMEWLLAMAQPYDGSLGRYSGICEAAFRGCSLETAQRMWERTELPDPANDPEGWELREVLSNALVSKRDWQAKAEFLIERGVSLSTSSYREVAELPCSGDVLERFEWLKRAGLRPCCYTLPALAARGNTAALAWLLAEGAAADDESARQRAFETAARSGHVEALRLLTGAGWACSLPGVFEAAAEGGQAGALQWAWDEAAATGATVQCNLEPELFVSAAKSGSPEAMRWLSVHGGRGAKGAWAKAVESGCEAAVDVLTELNCPKPTNGGPYGEAVNQRDWRLLPVLKRAGVSLGPPNRSSLVLQALRKGVPLSVLQWMLEEGCPAPHDWWEAVAAVRGSSGAEVGAWVRATAEAQGPRRSSTWAAEDREDCWGGSWRGPDYWEQRGHDHWY</sequence>
<dbReference type="Gene3D" id="1.25.40.20">
    <property type="entry name" value="Ankyrin repeat-containing domain"/>
    <property type="match status" value="1"/>
</dbReference>
<proteinExistence type="predicted"/>
<evidence type="ECO:0000313" key="1">
    <source>
        <dbReference type="EMBL" id="KAG2493993.1"/>
    </source>
</evidence>
<dbReference type="PANTHER" id="PTHR12393">
    <property type="entry name" value="SPHINGOMYELIN PHOSPHODIESTERASE RELATED"/>
    <property type="match status" value="1"/>
</dbReference>